<evidence type="ECO:0000256" key="8">
    <source>
        <dbReference type="ARBA" id="ARBA00023102"/>
    </source>
</evidence>
<feature type="modified residue" description="N6-(pyridoxal phosphate)lysine" evidence="9">
    <location>
        <position position="212"/>
    </location>
</feature>
<evidence type="ECO:0000256" key="6">
    <source>
        <dbReference type="ARBA" id="ARBA00022679"/>
    </source>
</evidence>
<dbReference type="CDD" id="cd00609">
    <property type="entry name" value="AAT_like"/>
    <property type="match status" value="1"/>
</dbReference>
<evidence type="ECO:0000256" key="2">
    <source>
        <dbReference type="ARBA" id="ARBA00007970"/>
    </source>
</evidence>
<dbReference type="Pfam" id="PF00155">
    <property type="entry name" value="Aminotran_1_2"/>
    <property type="match status" value="1"/>
</dbReference>
<dbReference type="GO" id="GO:0030170">
    <property type="term" value="F:pyridoxal phosphate binding"/>
    <property type="evidence" value="ECO:0007669"/>
    <property type="project" value="InterPro"/>
</dbReference>
<dbReference type="GO" id="GO:0000105">
    <property type="term" value="P:L-histidine biosynthetic process"/>
    <property type="evidence" value="ECO:0007669"/>
    <property type="project" value="UniProtKB-UniRule"/>
</dbReference>
<dbReference type="PANTHER" id="PTHR42885">
    <property type="entry name" value="HISTIDINOL-PHOSPHATE AMINOTRANSFERASE-RELATED"/>
    <property type="match status" value="1"/>
</dbReference>
<evidence type="ECO:0000256" key="9">
    <source>
        <dbReference type="HAMAP-Rule" id="MF_01023"/>
    </source>
</evidence>
<sequence length="350" mass="38996">MSYELNNKLKDLIPYQPISGDYKIRLDANESYINLAEPFAHRIGNVVANLDFNRYPDPYAAKLCRAFAQRYHIDSELVTAGNGSDELISILASCFLEKGDTVLTMIPDFSMYAFYGNLYECKVETLVKSESLKIDPDAVLECLKNTGARMLLFSNPCNPTSIGLKREDVLKIVTGTESLVVVDEAYMDFWDQSVLDAVVEHDNLLVLKTCSKAAGAAAIRLGFAVANPTLTRALRAAKSPYNVNSLTQAVGEIILSEKNLLGRCVKEILHSRDELQQALDELAAKKADIVTVYPSCTNFIFLRMRDAKSVYEALLKRSVAVRWMGDYLRITAGNQEENRTLVKELGSILQ</sequence>
<evidence type="ECO:0000313" key="11">
    <source>
        <dbReference type="EMBL" id="MBC8547004.1"/>
    </source>
</evidence>
<keyword evidence="4 9" id="KW-0032">Aminotransferase</keyword>
<accession>A0A926E0V4</accession>
<dbReference type="InterPro" id="IPR004839">
    <property type="entry name" value="Aminotransferase_I/II_large"/>
</dbReference>
<evidence type="ECO:0000259" key="10">
    <source>
        <dbReference type="Pfam" id="PF00155"/>
    </source>
</evidence>
<comment type="catalytic activity">
    <reaction evidence="9">
        <text>L-histidinol phosphate + 2-oxoglutarate = 3-(imidazol-4-yl)-2-oxopropyl phosphate + L-glutamate</text>
        <dbReference type="Rhea" id="RHEA:23744"/>
        <dbReference type="ChEBI" id="CHEBI:16810"/>
        <dbReference type="ChEBI" id="CHEBI:29985"/>
        <dbReference type="ChEBI" id="CHEBI:57766"/>
        <dbReference type="ChEBI" id="CHEBI:57980"/>
        <dbReference type="EC" id="2.6.1.9"/>
    </reaction>
</comment>
<proteinExistence type="inferred from homology"/>
<reference evidence="11" key="1">
    <citation type="submission" date="2020-08" db="EMBL/GenBank/DDBJ databases">
        <title>Genome public.</title>
        <authorList>
            <person name="Liu C."/>
            <person name="Sun Q."/>
        </authorList>
    </citation>
    <scope>NUCLEOTIDE SEQUENCE</scope>
    <source>
        <strain evidence="11">NSJ-31</strain>
    </source>
</reference>
<dbReference type="HAMAP" id="MF_01023">
    <property type="entry name" value="HisC_aminotrans_2"/>
    <property type="match status" value="1"/>
</dbReference>
<keyword evidence="8 9" id="KW-0368">Histidine biosynthesis</keyword>
<comment type="caution">
    <text evidence="11">The sequence shown here is derived from an EMBL/GenBank/DDBJ whole genome shotgun (WGS) entry which is preliminary data.</text>
</comment>
<dbReference type="InterPro" id="IPR015424">
    <property type="entry name" value="PyrdxlP-dep_Trfase"/>
</dbReference>
<dbReference type="InterPro" id="IPR015421">
    <property type="entry name" value="PyrdxlP-dep_Trfase_major"/>
</dbReference>
<dbReference type="Gene3D" id="3.40.640.10">
    <property type="entry name" value="Type I PLP-dependent aspartate aminotransferase-like (Major domain)"/>
    <property type="match status" value="1"/>
</dbReference>
<evidence type="ECO:0000313" key="12">
    <source>
        <dbReference type="Proteomes" id="UP000653127"/>
    </source>
</evidence>
<feature type="domain" description="Aminotransferase class I/classII large" evidence="10">
    <location>
        <begin position="46"/>
        <end position="344"/>
    </location>
</feature>
<evidence type="ECO:0000256" key="1">
    <source>
        <dbReference type="ARBA" id="ARBA00001933"/>
    </source>
</evidence>
<evidence type="ECO:0000256" key="7">
    <source>
        <dbReference type="ARBA" id="ARBA00022898"/>
    </source>
</evidence>
<comment type="cofactor">
    <cofactor evidence="1 9">
        <name>pyridoxal 5'-phosphate</name>
        <dbReference type="ChEBI" id="CHEBI:597326"/>
    </cofactor>
</comment>
<comment type="subunit">
    <text evidence="3 9">Homodimer.</text>
</comment>
<dbReference type="RefSeq" id="WP_249283077.1">
    <property type="nucleotide sequence ID" value="NZ_JACRST010000012.1"/>
</dbReference>
<organism evidence="11 12">
    <name type="scientific">Ligaoa zhengdingensis</name>
    <dbReference type="NCBI Taxonomy" id="2763658"/>
    <lineage>
        <taxon>Bacteria</taxon>
        <taxon>Bacillati</taxon>
        <taxon>Bacillota</taxon>
        <taxon>Clostridia</taxon>
        <taxon>Eubacteriales</taxon>
        <taxon>Oscillospiraceae</taxon>
        <taxon>Ligaoa</taxon>
    </lineage>
</organism>
<evidence type="ECO:0000256" key="4">
    <source>
        <dbReference type="ARBA" id="ARBA00022576"/>
    </source>
</evidence>
<dbReference type="EC" id="2.6.1.9" evidence="9"/>
<evidence type="ECO:0000256" key="5">
    <source>
        <dbReference type="ARBA" id="ARBA00022605"/>
    </source>
</evidence>
<comment type="similarity">
    <text evidence="2 9">Belongs to the class-II pyridoxal-phosphate-dependent aminotransferase family. Histidinol-phosphate aminotransferase subfamily.</text>
</comment>
<dbReference type="InterPro" id="IPR005861">
    <property type="entry name" value="HisP_aminotrans"/>
</dbReference>
<dbReference type="EMBL" id="JACRST010000012">
    <property type="protein sequence ID" value="MBC8547004.1"/>
    <property type="molecule type" value="Genomic_DNA"/>
</dbReference>
<keyword evidence="12" id="KW-1185">Reference proteome</keyword>
<dbReference type="AlphaFoldDB" id="A0A926E0V4"/>
<protein>
    <recommendedName>
        <fullName evidence="9">Histidinol-phosphate aminotransferase</fullName>
        <ecNumber evidence="9">2.6.1.9</ecNumber>
    </recommendedName>
    <alternativeName>
        <fullName evidence="9">Imidazole acetol-phosphate transaminase</fullName>
    </alternativeName>
</protein>
<dbReference type="Gene3D" id="3.90.1150.10">
    <property type="entry name" value="Aspartate Aminotransferase, domain 1"/>
    <property type="match status" value="1"/>
</dbReference>
<evidence type="ECO:0000256" key="3">
    <source>
        <dbReference type="ARBA" id="ARBA00011738"/>
    </source>
</evidence>
<dbReference type="PANTHER" id="PTHR42885:SF2">
    <property type="entry name" value="HISTIDINOL-PHOSPHATE AMINOTRANSFERASE"/>
    <property type="match status" value="1"/>
</dbReference>
<dbReference type="GO" id="GO:0004400">
    <property type="term" value="F:histidinol-phosphate transaminase activity"/>
    <property type="evidence" value="ECO:0007669"/>
    <property type="project" value="UniProtKB-UniRule"/>
</dbReference>
<keyword evidence="5 9" id="KW-0028">Amino-acid biosynthesis</keyword>
<dbReference type="Proteomes" id="UP000653127">
    <property type="component" value="Unassembled WGS sequence"/>
</dbReference>
<gene>
    <name evidence="9" type="primary">hisC</name>
    <name evidence="11" type="ORF">H8711_08675</name>
</gene>
<dbReference type="InterPro" id="IPR015422">
    <property type="entry name" value="PyrdxlP-dep_Trfase_small"/>
</dbReference>
<keyword evidence="7 9" id="KW-0663">Pyridoxal phosphate</keyword>
<dbReference type="SUPFAM" id="SSF53383">
    <property type="entry name" value="PLP-dependent transferases"/>
    <property type="match status" value="1"/>
</dbReference>
<keyword evidence="6 9" id="KW-0808">Transferase</keyword>
<comment type="pathway">
    <text evidence="9">Amino-acid biosynthesis; L-histidine biosynthesis; L-histidine from 5-phospho-alpha-D-ribose 1-diphosphate: step 7/9.</text>
</comment>
<name>A0A926E0V4_9FIRM</name>